<keyword evidence="7 8" id="KW-0472">Membrane</keyword>
<feature type="transmembrane region" description="Helical" evidence="8">
    <location>
        <begin position="167"/>
        <end position="188"/>
    </location>
</feature>
<evidence type="ECO:0000256" key="8">
    <source>
        <dbReference type="SAM" id="Phobius"/>
    </source>
</evidence>
<evidence type="ECO:0000313" key="10">
    <source>
        <dbReference type="Proteomes" id="UP001358586"/>
    </source>
</evidence>
<dbReference type="PANTHER" id="PTHR31064">
    <property type="entry name" value="POTASSIUM TRANSPORT PROTEIN DDB_G0292412-RELATED"/>
    <property type="match status" value="1"/>
</dbReference>
<evidence type="ECO:0000256" key="1">
    <source>
        <dbReference type="ARBA" id="ARBA00004141"/>
    </source>
</evidence>
<dbReference type="Proteomes" id="UP001358586">
    <property type="component" value="Chromosome 4"/>
</dbReference>
<keyword evidence="4 8" id="KW-0812">Transmembrane</keyword>
<evidence type="ECO:0000256" key="2">
    <source>
        <dbReference type="ARBA" id="ARBA00010864"/>
    </source>
</evidence>
<evidence type="ECO:0000256" key="5">
    <source>
        <dbReference type="ARBA" id="ARBA00022989"/>
    </source>
</evidence>
<sequence length="398" mass="45263">MSNFRAPLGCSSSKLNRVCHILSVNPFWTRNFYLLIISLLGFWGLNVLKPRTNFSKLRNLDLFFTSVSATTLSSMSTIEMEILSNPQLIVVSILMFIGGEVFTSMVGLFIAQNTFNNDEHLLHHSIVFLSFIILGYLLVINLLGIAMVFLFISLVSNAHRTLKSKGLNLFTFSIFTTISSFTNCGFIPTNENMLVFNKNPAFGFVVIQVVLFFVMEWNSKSLKGLNPYEKTIGVLFQSVNTRQAGETIVNLPAMSTVILIVITVIMYLPPYTSFPFVNDEEEQHQQQKRKRKIAKKLLSQLAYISIFVILICITERKSMKEDPLNFTPFNIVFEVISAYGNVGYTMGYNCKLRLKDGANCEDKWYGFVGRWSDAGKTILIVVMLFGRLKRYNMGWKFS</sequence>
<keyword evidence="6" id="KW-0406">Ion transport</keyword>
<comment type="subcellular location">
    <subcellularLocation>
        <location evidence="1">Membrane</location>
        <topology evidence="1">Multi-pass membrane protein</topology>
    </subcellularLocation>
</comment>
<comment type="caution">
    <text evidence="9">The sequence shown here is derived from an EMBL/GenBank/DDBJ whole genome shotgun (WGS) entry which is preliminary data.</text>
</comment>
<dbReference type="EMBL" id="JARKNE010000004">
    <property type="protein sequence ID" value="KAK5837518.1"/>
    <property type="molecule type" value="Genomic_DNA"/>
</dbReference>
<feature type="transmembrane region" description="Helical" evidence="8">
    <location>
        <begin position="200"/>
        <end position="217"/>
    </location>
</feature>
<evidence type="ECO:0000256" key="6">
    <source>
        <dbReference type="ARBA" id="ARBA00023065"/>
    </source>
</evidence>
<accession>A0ABR0QFB9</accession>
<reference evidence="9 10" key="1">
    <citation type="submission" date="2023-03" db="EMBL/GenBank/DDBJ databases">
        <title>WGS of Gossypium arboreum.</title>
        <authorList>
            <person name="Yu D."/>
        </authorList>
    </citation>
    <scope>NUCLEOTIDE SEQUENCE [LARGE SCALE GENOMIC DNA]</scope>
    <source>
        <tissue evidence="9">Leaf</tissue>
    </source>
</reference>
<organism evidence="9 10">
    <name type="scientific">Gossypium arboreum</name>
    <name type="common">Tree cotton</name>
    <name type="synonym">Gossypium nanking</name>
    <dbReference type="NCBI Taxonomy" id="29729"/>
    <lineage>
        <taxon>Eukaryota</taxon>
        <taxon>Viridiplantae</taxon>
        <taxon>Streptophyta</taxon>
        <taxon>Embryophyta</taxon>
        <taxon>Tracheophyta</taxon>
        <taxon>Spermatophyta</taxon>
        <taxon>Magnoliopsida</taxon>
        <taxon>eudicotyledons</taxon>
        <taxon>Gunneridae</taxon>
        <taxon>Pentapetalae</taxon>
        <taxon>rosids</taxon>
        <taxon>malvids</taxon>
        <taxon>Malvales</taxon>
        <taxon>Malvaceae</taxon>
        <taxon>Malvoideae</taxon>
        <taxon>Gossypium</taxon>
    </lineage>
</organism>
<proteinExistence type="inferred from homology"/>
<feature type="transmembrane region" description="Helical" evidence="8">
    <location>
        <begin position="364"/>
        <end position="386"/>
    </location>
</feature>
<feature type="transmembrane region" description="Helical" evidence="8">
    <location>
        <begin position="326"/>
        <end position="344"/>
    </location>
</feature>
<gene>
    <name evidence="9" type="ORF">PVK06_013328</name>
</gene>
<feature type="transmembrane region" description="Helical" evidence="8">
    <location>
        <begin position="248"/>
        <end position="268"/>
    </location>
</feature>
<comment type="similarity">
    <text evidence="2">Belongs to the TrkH potassium transport family. HKT (TC 2.A.38.3) subfamily.</text>
</comment>
<evidence type="ECO:0000256" key="4">
    <source>
        <dbReference type="ARBA" id="ARBA00022692"/>
    </source>
</evidence>
<evidence type="ECO:0000256" key="7">
    <source>
        <dbReference type="ARBA" id="ARBA00023136"/>
    </source>
</evidence>
<feature type="transmembrane region" description="Helical" evidence="8">
    <location>
        <begin position="88"/>
        <end position="111"/>
    </location>
</feature>
<evidence type="ECO:0008006" key="11">
    <source>
        <dbReference type="Google" id="ProtNLM"/>
    </source>
</evidence>
<dbReference type="PANTHER" id="PTHR31064:SF38">
    <property type="entry name" value="CATION TRANSPORTER HKT1_4-RELATED"/>
    <property type="match status" value="1"/>
</dbReference>
<dbReference type="Pfam" id="PF02386">
    <property type="entry name" value="TrkH"/>
    <property type="match status" value="1"/>
</dbReference>
<protein>
    <recommendedName>
        <fullName evidence="11">Cation transporter HKT6</fullName>
    </recommendedName>
</protein>
<feature type="transmembrane region" description="Helical" evidence="8">
    <location>
        <begin position="297"/>
        <end position="314"/>
    </location>
</feature>
<keyword evidence="3" id="KW-0813">Transport</keyword>
<keyword evidence="10" id="KW-1185">Reference proteome</keyword>
<evidence type="ECO:0000313" key="9">
    <source>
        <dbReference type="EMBL" id="KAK5837518.1"/>
    </source>
</evidence>
<dbReference type="InterPro" id="IPR003445">
    <property type="entry name" value="Cat_transpt"/>
</dbReference>
<dbReference type="InterPro" id="IPR051143">
    <property type="entry name" value="TrkH_K-transport"/>
</dbReference>
<name>A0ABR0QFB9_GOSAR</name>
<feature type="transmembrane region" description="Helical" evidence="8">
    <location>
        <begin position="32"/>
        <end position="48"/>
    </location>
</feature>
<feature type="transmembrane region" description="Helical" evidence="8">
    <location>
        <begin position="131"/>
        <end position="155"/>
    </location>
</feature>
<evidence type="ECO:0000256" key="3">
    <source>
        <dbReference type="ARBA" id="ARBA00022448"/>
    </source>
</evidence>
<keyword evidence="5 8" id="KW-1133">Transmembrane helix</keyword>